<keyword evidence="2" id="KW-1185">Reference proteome</keyword>
<accession>A0ACB8SFF8</accession>
<gene>
    <name evidence="1" type="ORF">BV25DRAFT_1922220</name>
</gene>
<dbReference type="Proteomes" id="UP000814140">
    <property type="component" value="Unassembled WGS sequence"/>
</dbReference>
<comment type="caution">
    <text evidence="1">The sequence shown here is derived from an EMBL/GenBank/DDBJ whole genome shotgun (WGS) entry which is preliminary data.</text>
</comment>
<name>A0ACB8SFF8_9AGAM</name>
<evidence type="ECO:0000313" key="1">
    <source>
        <dbReference type="EMBL" id="KAI0054962.1"/>
    </source>
</evidence>
<proteinExistence type="predicted"/>
<evidence type="ECO:0000313" key="2">
    <source>
        <dbReference type="Proteomes" id="UP000814140"/>
    </source>
</evidence>
<organism evidence="1 2">
    <name type="scientific">Artomyces pyxidatus</name>
    <dbReference type="NCBI Taxonomy" id="48021"/>
    <lineage>
        <taxon>Eukaryota</taxon>
        <taxon>Fungi</taxon>
        <taxon>Dikarya</taxon>
        <taxon>Basidiomycota</taxon>
        <taxon>Agaricomycotina</taxon>
        <taxon>Agaricomycetes</taxon>
        <taxon>Russulales</taxon>
        <taxon>Auriscalpiaceae</taxon>
        <taxon>Artomyces</taxon>
    </lineage>
</organism>
<reference evidence="1" key="2">
    <citation type="journal article" date="2022" name="New Phytol.">
        <title>Evolutionary transition to the ectomycorrhizal habit in the genomes of a hyperdiverse lineage of mushroom-forming fungi.</title>
        <authorList>
            <person name="Looney B."/>
            <person name="Miyauchi S."/>
            <person name="Morin E."/>
            <person name="Drula E."/>
            <person name="Courty P.E."/>
            <person name="Kohler A."/>
            <person name="Kuo A."/>
            <person name="LaButti K."/>
            <person name="Pangilinan J."/>
            <person name="Lipzen A."/>
            <person name="Riley R."/>
            <person name="Andreopoulos W."/>
            <person name="He G."/>
            <person name="Johnson J."/>
            <person name="Nolan M."/>
            <person name="Tritt A."/>
            <person name="Barry K.W."/>
            <person name="Grigoriev I.V."/>
            <person name="Nagy L.G."/>
            <person name="Hibbett D."/>
            <person name="Henrissat B."/>
            <person name="Matheny P.B."/>
            <person name="Labbe J."/>
            <person name="Martin F.M."/>
        </authorList>
    </citation>
    <scope>NUCLEOTIDE SEQUENCE</scope>
    <source>
        <strain evidence="1">HHB10654</strain>
    </source>
</reference>
<sequence>MRRSDSTPASYEIFLREIYPASHTFLDHERWHFVELIEVRSKSEKTNQASVDIDKDSLSSVIRSEAAAKVEDREKQNPLRTHALPALGTGTLVVAVEEYATAGCRDLEWQRTSLLRIPSKVRLDFWGSDEDARFVQPGDRDSRYAFSACVDGFDTFVGIIPGPKAPSLGRINRLLLPLFELVRLS</sequence>
<dbReference type="EMBL" id="MU277325">
    <property type="protein sequence ID" value="KAI0054962.1"/>
    <property type="molecule type" value="Genomic_DNA"/>
</dbReference>
<reference evidence="1" key="1">
    <citation type="submission" date="2021-03" db="EMBL/GenBank/DDBJ databases">
        <authorList>
            <consortium name="DOE Joint Genome Institute"/>
            <person name="Ahrendt S."/>
            <person name="Looney B.P."/>
            <person name="Miyauchi S."/>
            <person name="Morin E."/>
            <person name="Drula E."/>
            <person name="Courty P.E."/>
            <person name="Chicoki N."/>
            <person name="Fauchery L."/>
            <person name="Kohler A."/>
            <person name="Kuo A."/>
            <person name="Labutti K."/>
            <person name="Pangilinan J."/>
            <person name="Lipzen A."/>
            <person name="Riley R."/>
            <person name="Andreopoulos W."/>
            <person name="He G."/>
            <person name="Johnson J."/>
            <person name="Barry K.W."/>
            <person name="Grigoriev I.V."/>
            <person name="Nagy L."/>
            <person name="Hibbett D."/>
            <person name="Henrissat B."/>
            <person name="Matheny P.B."/>
            <person name="Labbe J."/>
            <person name="Martin F."/>
        </authorList>
    </citation>
    <scope>NUCLEOTIDE SEQUENCE</scope>
    <source>
        <strain evidence="1">HHB10654</strain>
    </source>
</reference>
<protein>
    <submittedName>
        <fullName evidence="1">Uncharacterized protein</fullName>
    </submittedName>
</protein>